<evidence type="ECO:0000313" key="3">
    <source>
        <dbReference type="EMBL" id="AWX46111.1"/>
    </source>
</evidence>
<protein>
    <recommendedName>
        <fullName evidence="2">Novel STAND NTPase 3 domain-containing protein</fullName>
    </recommendedName>
</protein>
<dbReference type="InterPro" id="IPR027417">
    <property type="entry name" value="P-loop_NTPase"/>
</dbReference>
<keyword evidence="1" id="KW-0472">Membrane</keyword>
<feature type="transmembrane region" description="Helical" evidence="1">
    <location>
        <begin position="79"/>
        <end position="96"/>
    </location>
</feature>
<dbReference type="RefSeq" id="WP_112379428.1">
    <property type="nucleotide sequence ID" value="NZ_CP030104.1"/>
</dbReference>
<gene>
    <name evidence="3" type="ORF">HME9304_03143</name>
</gene>
<dbReference type="Pfam" id="PF20720">
    <property type="entry name" value="nSTAND3"/>
    <property type="match status" value="1"/>
</dbReference>
<proteinExistence type="predicted"/>
<dbReference type="Proteomes" id="UP000248536">
    <property type="component" value="Chromosome"/>
</dbReference>
<sequence>MQIENLLNNLPSVLRNFLRGGSYRFLIGYLISRALLEFGLYFAREDVNQLYVYIIELSGKYFGGLIILLLKIFVFTDNLWVFGLIILFIGVLMYLNHKESKLRHSSSNNAYDKPMISEFYVERKIDKELLKIIRKNHVLLLTGESFCGKSEIAKRIALHFAKKGFNYKRVDNFRDAENFLSLKGEKRICLIEDPFGHNFANESPNEFRKLQELAKNHNPKNKIVVTTRKEALFSIKGSKILSDYNLNSHKWNDLTNSNSVFLINIWSKFSADTGVLPENVQSMTAALSKGINLQVGQLIHLSNIQELQETTKTQAELIHLAQVDAHELSEAILKIPNNTWILVSLLSLSIDTYNGASNGDIAYILSDIENELSLVKYSSAYGRFLVEDRSDDFKFPTYSSGNDGHIKFSEELSFLEKRGYIKFIEDKYVFSHPQYIEIGKYVFKGLSTPQQRKILPSIFKIFTCLNIEMAHVGAKSLDFIYNNINPAHHEEIVEQAFKLFEDSFFPKVGDESFLFLLNNFKNIQAKEFQEKIMYRLESLDEKAGIHFHENEPIKTGNSSGLRNYFVEMSKERYQEVCTLIDNKQNVSLEEIWEALKLEKFNKYTGNLNIGLIEVSLRSNEVFIRNLAAYLFFLKEGDSANESLRETIMVDRHPSVLFNALKGFFEGLPNYEEEIYQKCLSFFRNTIVENFIFCVRASNLLTTFSIDYGPESIDWDRLSAEGKIKTWFTWGELFPHFLKTFPHNVKFPHTPRFASTMEDSRSFVTAGQGLNIATNLFDYVEANLHRRLFDGFELGIIDFLVDTTAESPNIRFTLFKRIFSVHDTGFITYSLSWLLGRWDKITNEEKEVIYSLLESERKDLRWIKAVAITGYSEPPKELQSIILGKENYFKYSKKDFIEKMNPSLFIDALTIFSGHPQPIWWYGYHHSGEKWSKILKYILKNNISEGFIITLREYLNDIVNGATQHRWGKKWKELWINLIKNHQDTDRLALELLIMISKCTCNFHNTKFLVGELIDGYEKKGKEIDFLNFCIAHIEAFTTTTHNRDLIEFFEHKNYLWNSIIPNLDGHKEMVRILNEIDDCDDKDEQSKLVELLVKQTDQHPVRLGIIFDAIKRQIEKGIIKNESCKQKLLEISNDIRDPQEKFKDKYDVHYDLEDWNGLHKDYDS</sequence>
<keyword evidence="1" id="KW-1133">Transmembrane helix</keyword>
<reference evidence="3 4" key="1">
    <citation type="submission" date="2018-06" db="EMBL/GenBank/DDBJ databases">
        <title>Spongiibacterium sp. HME9304 Genome sequencing and assembly.</title>
        <authorList>
            <person name="Kang H."/>
            <person name="Kim H."/>
            <person name="Joh K."/>
        </authorList>
    </citation>
    <scope>NUCLEOTIDE SEQUENCE [LARGE SCALE GENOMIC DNA]</scope>
    <source>
        <strain evidence="3 4">HME9304</strain>
    </source>
</reference>
<dbReference type="SUPFAM" id="SSF52540">
    <property type="entry name" value="P-loop containing nucleoside triphosphate hydrolases"/>
    <property type="match status" value="1"/>
</dbReference>
<name>A0A2Z4LW16_9FLAO</name>
<dbReference type="AlphaFoldDB" id="A0A2Z4LW16"/>
<accession>A0A2Z4LW16</accession>
<evidence type="ECO:0000256" key="1">
    <source>
        <dbReference type="SAM" id="Phobius"/>
    </source>
</evidence>
<keyword evidence="1" id="KW-0812">Transmembrane</keyword>
<evidence type="ECO:0000313" key="4">
    <source>
        <dbReference type="Proteomes" id="UP000248536"/>
    </source>
</evidence>
<dbReference type="OrthoDB" id="8421916at2"/>
<dbReference type="KEGG" id="spon:HME9304_03143"/>
<organism evidence="3 4">
    <name type="scientific">Flagellimonas maritima</name>
    <dbReference type="NCBI Taxonomy" id="1383885"/>
    <lineage>
        <taxon>Bacteria</taxon>
        <taxon>Pseudomonadati</taxon>
        <taxon>Bacteroidota</taxon>
        <taxon>Flavobacteriia</taxon>
        <taxon>Flavobacteriales</taxon>
        <taxon>Flavobacteriaceae</taxon>
        <taxon>Flagellimonas</taxon>
    </lineage>
</organism>
<dbReference type="InterPro" id="IPR049050">
    <property type="entry name" value="nSTAND3"/>
</dbReference>
<feature type="domain" description="Novel STAND NTPase 3" evidence="2">
    <location>
        <begin position="120"/>
        <end position="238"/>
    </location>
</feature>
<keyword evidence="4" id="KW-1185">Reference proteome</keyword>
<feature type="transmembrane region" description="Helical" evidence="1">
    <location>
        <begin position="50"/>
        <end position="73"/>
    </location>
</feature>
<feature type="transmembrane region" description="Helical" evidence="1">
    <location>
        <begin position="23"/>
        <end position="43"/>
    </location>
</feature>
<evidence type="ECO:0000259" key="2">
    <source>
        <dbReference type="Pfam" id="PF20720"/>
    </source>
</evidence>
<dbReference type="EMBL" id="CP030104">
    <property type="protein sequence ID" value="AWX46111.1"/>
    <property type="molecule type" value="Genomic_DNA"/>
</dbReference>